<sequence length="1331" mass="151621">MSNDPITYTLYRLGWTLLIAFGVISNGRTQSVGLPRPELITARQGLPQAFVPAIVQDRQGFIWMATRDGLCRYDGRNFKVFQPTPERTSLTSSAMADIQLDSDGRLWTLSEQGNLDLFDPVRETFINFSQQPFYQRAFGQEPLESFFPDGQNRLWLILNRGKRLVYIDLATHQIRRFPHREPNRAIRQDRQGDTWLATRTAICRQEKQTGRFIRWRPSAQPAYALPDTSIKDIYARPDGLLLSLSDRYLTLLHPQKGIMGHFHLPAYSNQWKYHFATDSRGNTFFNLGTSLVRFHPQHGLQVLDQLPGSRYCRSLFIDRSDVLWMGTDGQGVRKYNLRAAAFDARPYQLDFLSDLFRNYLGIDTSRFRFSALSSPYNFRHTFDQQGHLWFNAGSAPFYRLNLATKQLTPVPFPVRIIRDQLNQSASLATDPEGRVWAIYDSLVVYYQDGQWKRFPFGIRGKVGLPSVQLVVDRQALWLATVSNGLYRVDRSSGQIRQYAPRPGNKNSLSSNELISMFADPLDDNLLWIGTFGSGLCRFNKRTGQCRRLTTQEGLPNNVVYSAIPDQLGAIWVGTNQGLCRVDRHTFRTRTYTQEDGLQADEFNRFHTFYLPGTVRRSPEFGNDGTTSDQIILGGVDGITAFDPGQIREDTFQPAIQLVSIQVNNQSLQPVRDSLPVHATQKLTLPHDQNFVTVGFAAMQYNRQTKIRYRYRLEELNPDWVYSDRPVAEYTGLRPGSYRLHLNASNTSGHWSRHVRTLDLVIQSPWWATGWAYGLYGLLLLGIGYGLARQYRNRVYLNQSMAFKQKEAIHLREVDAMKTRFFTNITHEFRTPLTLILTPVEQMMQENRPQTDYRRLNVIDQNAHQLLALINQLLDLSRLESGHLTVIESRGTLGEFIGERVQAFGTAAENRGIHLIYHQEAEGDYWFDAGKVERIVYNLIANAIKFTPADGTVTVTLTPQVYIVVSDTGVGIPSDQLAHIFDRFYQVDPSAESAAASFQSEGTGIGLALVKELVDLQGGSVQVESHIGAGTTFTVRLPFRRVSPDDVVPDSPKPVFLEANEDPHEAQPESATRNETNETPTLLLVEDNQELLEFIRSSLPTHYHIYPATNGQLGLEQAFRQIPDLIISDVMMPGMDGFTLCRLIKEDPRTSHIPVILLTARSALESRLEGLAQGADDYLTKPFHLEELRLRVANLLERQHRLREQVRKALIQPDSPNNPPNTPAPNPFLEQLYKLLDTYLDNSEFGVDELATQMHLSRQHLHRKLKTLTGLSISDFIRTYRLKRATQLLAQGQPVSQTAYAVGFESPAHFSRSFRQLYEMTPSEYATRHLPK</sequence>
<dbReference type="GO" id="GO:0000155">
    <property type="term" value="F:phosphorelay sensor kinase activity"/>
    <property type="evidence" value="ECO:0007669"/>
    <property type="project" value="InterPro"/>
</dbReference>
<dbReference type="Proteomes" id="UP000271925">
    <property type="component" value="Unassembled WGS sequence"/>
</dbReference>
<evidence type="ECO:0000256" key="5">
    <source>
        <dbReference type="ARBA" id="ARBA00022777"/>
    </source>
</evidence>
<evidence type="ECO:0000256" key="8">
    <source>
        <dbReference type="ARBA" id="ARBA00023163"/>
    </source>
</evidence>
<dbReference type="Gene3D" id="2.130.10.10">
    <property type="entry name" value="YVTN repeat-like/Quinoprotein amine dehydrogenase"/>
    <property type="match status" value="2"/>
</dbReference>
<dbReference type="InterPro" id="IPR009057">
    <property type="entry name" value="Homeodomain-like_sf"/>
</dbReference>
<dbReference type="InterPro" id="IPR001789">
    <property type="entry name" value="Sig_transdc_resp-reg_receiver"/>
</dbReference>
<dbReference type="Gene3D" id="1.10.287.130">
    <property type="match status" value="1"/>
</dbReference>
<dbReference type="InterPro" id="IPR011006">
    <property type="entry name" value="CheY-like_superfamily"/>
</dbReference>
<dbReference type="GO" id="GO:0043565">
    <property type="term" value="F:sequence-specific DNA binding"/>
    <property type="evidence" value="ECO:0007669"/>
    <property type="project" value="InterPro"/>
</dbReference>
<keyword evidence="6" id="KW-0805">Transcription regulation</keyword>
<organism evidence="15 16">
    <name type="scientific">Larkinella rosea</name>
    <dbReference type="NCBI Taxonomy" id="2025312"/>
    <lineage>
        <taxon>Bacteria</taxon>
        <taxon>Pseudomonadati</taxon>
        <taxon>Bacteroidota</taxon>
        <taxon>Cytophagia</taxon>
        <taxon>Cytophagales</taxon>
        <taxon>Spirosomataceae</taxon>
        <taxon>Larkinella</taxon>
    </lineage>
</organism>
<feature type="region of interest" description="Disordered" evidence="11">
    <location>
        <begin position="1054"/>
        <end position="1075"/>
    </location>
</feature>
<feature type="coiled-coil region" evidence="10">
    <location>
        <begin position="1184"/>
        <end position="1211"/>
    </location>
</feature>
<dbReference type="PROSITE" id="PS00041">
    <property type="entry name" value="HTH_ARAC_FAMILY_1"/>
    <property type="match status" value="1"/>
</dbReference>
<evidence type="ECO:0000256" key="10">
    <source>
        <dbReference type="SAM" id="Coils"/>
    </source>
</evidence>
<dbReference type="SMART" id="SM00448">
    <property type="entry name" value="REC"/>
    <property type="match status" value="1"/>
</dbReference>
<dbReference type="GO" id="GO:0003700">
    <property type="term" value="F:DNA-binding transcription factor activity"/>
    <property type="evidence" value="ECO:0007669"/>
    <property type="project" value="InterPro"/>
</dbReference>
<keyword evidence="10" id="KW-0175">Coiled coil</keyword>
<feature type="domain" description="HTH araC/xylS-type" evidence="12">
    <location>
        <begin position="1229"/>
        <end position="1327"/>
    </location>
</feature>
<dbReference type="CDD" id="cd17574">
    <property type="entry name" value="REC_OmpR"/>
    <property type="match status" value="1"/>
</dbReference>
<evidence type="ECO:0000313" key="16">
    <source>
        <dbReference type="Proteomes" id="UP000271925"/>
    </source>
</evidence>
<comment type="caution">
    <text evidence="15">The sequence shown here is derived from an EMBL/GenBank/DDBJ whole genome shotgun (WGS) entry which is preliminary data.</text>
</comment>
<gene>
    <name evidence="15" type="ORF">EHT25_12505</name>
</gene>
<dbReference type="SUPFAM" id="SSF55874">
    <property type="entry name" value="ATPase domain of HSP90 chaperone/DNA topoisomerase II/histidine kinase"/>
    <property type="match status" value="1"/>
</dbReference>
<dbReference type="PANTHER" id="PTHR43547:SF2">
    <property type="entry name" value="HYBRID SIGNAL TRANSDUCTION HISTIDINE KINASE C"/>
    <property type="match status" value="1"/>
</dbReference>
<name>A0A3P1BT83_9BACT</name>
<dbReference type="Pfam" id="PF00072">
    <property type="entry name" value="Response_reg"/>
    <property type="match status" value="1"/>
</dbReference>
<dbReference type="EC" id="2.7.13.3" evidence="2"/>
<evidence type="ECO:0000256" key="1">
    <source>
        <dbReference type="ARBA" id="ARBA00000085"/>
    </source>
</evidence>
<dbReference type="EMBL" id="RQJO01000008">
    <property type="protein sequence ID" value="RRB04325.1"/>
    <property type="molecule type" value="Genomic_DNA"/>
</dbReference>
<protein>
    <recommendedName>
        <fullName evidence="2">histidine kinase</fullName>
        <ecNumber evidence="2">2.7.13.3</ecNumber>
    </recommendedName>
</protein>
<dbReference type="InterPro" id="IPR003661">
    <property type="entry name" value="HisK_dim/P_dom"/>
</dbReference>
<dbReference type="FunFam" id="3.30.565.10:FF:000006">
    <property type="entry name" value="Sensor histidine kinase WalK"/>
    <property type="match status" value="1"/>
</dbReference>
<evidence type="ECO:0000259" key="14">
    <source>
        <dbReference type="PROSITE" id="PS50110"/>
    </source>
</evidence>
<dbReference type="InterPro" id="IPR015943">
    <property type="entry name" value="WD40/YVTN_repeat-like_dom_sf"/>
</dbReference>
<dbReference type="Pfam" id="PF02518">
    <property type="entry name" value="HATPase_c"/>
    <property type="match status" value="1"/>
</dbReference>
<dbReference type="Pfam" id="PF12833">
    <property type="entry name" value="HTH_18"/>
    <property type="match status" value="1"/>
</dbReference>
<comment type="catalytic activity">
    <reaction evidence="1">
        <text>ATP + protein L-histidine = ADP + protein N-phospho-L-histidine.</text>
        <dbReference type="EC" id="2.7.13.3"/>
    </reaction>
</comment>
<dbReference type="SMART" id="SM00342">
    <property type="entry name" value="HTH_ARAC"/>
    <property type="match status" value="1"/>
</dbReference>
<dbReference type="Pfam" id="PF07495">
    <property type="entry name" value="Y_Y_Y"/>
    <property type="match status" value="1"/>
</dbReference>
<keyword evidence="5 15" id="KW-0418">Kinase</keyword>
<dbReference type="SMART" id="SM00387">
    <property type="entry name" value="HATPase_c"/>
    <property type="match status" value="1"/>
</dbReference>
<dbReference type="RefSeq" id="WP_124874937.1">
    <property type="nucleotide sequence ID" value="NZ_RQJO01000008.1"/>
</dbReference>
<dbReference type="CDD" id="cd00075">
    <property type="entry name" value="HATPase"/>
    <property type="match status" value="1"/>
</dbReference>
<feature type="modified residue" description="4-aspartylphosphate" evidence="9">
    <location>
        <position position="1128"/>
    </location>
</feature>
<dbReference type="SMART" id="SM00388">
    <property type="entry name" value="HisKA"/>
    <property type="match status" value="1"/>
</dbReference>
<dbReference type="InterPro" id="IPR004358">
    <property type="entry name" value="Sig_transdc_His_kin-like_C"/>
</dbReference>
<dbReference type="Gene3D" id="2.60.40.10">
    <property type="entry name" value="Immunoglobulins"/>
    <property type="match status" value="1"/>
</dbReference>
<dbReference type="SUPFAM" id="SSF52172">
    <property type="entry name" value="CheY-like"/>
    <property type="match status" value="1"/>
</dbReference>
<dbReference type="InterPro" id="IPR018060">
    <property type="entry name" value="HTH_AraC"/>
</dbReference>
<dbReference type="InterPro" id="IPR011110">
    <property type="entry name" value="Reg_prop"/>
</dbReference>
<reference evidence="15 16" key="1">
    <citation type="submission" date="2018-11" db="EMBL/GenBank/DDBJ databases">
        <authorList>
            <person name="Zhou Z."/>
            <person name="Wang G."/>
        </authorList>
    </citation>
    <scope>NUCLEOTIDE SEQUENCE [LARGE SCALE GENOMIC DNA]</scope>
    <source>
        <strain evidence="15 16">KCTC52004</strain>
    </source>
</reference>
<evidence type="ECO:0000256" key="4">
    <source>
        <dbReference type="ARBA" id="ARBA00022679"/>
    </source>
</evidence>
<dbReference type="InterPro" id="IPR011123">
    <property type="entry name" value="Y_Y_Y"/>
</dbReference>
<evidence type="ECO:0000256" key="2">
    <source>
        <dbReference type="ARBA" id="ARBA00012438"/>
    </source>
</evidence>
<dbReference type="PROSITE" id="PS50110">
    <property type="entry name" value="RESPONSE_REGULATORY"/>
    <property type="match status" value="1"/>
</dbReference>
<dbReference type="Gene3D" id="3.40.50.2300">
    <property type="match status" value="1"/>
</dbReference>
<dbReference type="InterPro" id="IPR013783">
    <property type="entry name" value="Ig-like_fold"/>
</dbReference>
<keyword evidence="4" id="KW-0808">Transferase</keyword>
<evidence type="ECO:0000256" key="6">
    <source>
        <dbReference type="ARBA" id="ARBA00023015"/>
    </source>
</evidence>
<dbReference type="CDD" id="cd00082">
    <property type="entry name" value="HisKA"/>
    <property type="match status" value="1"/>
</dbReference>
<dbReference type="Pfam" id="PF07494">
    <property type="entry name" value="Reg_prop"/>
    <property type="match status" value="2"/>
</dbReference>
<dbReference type="InterPro" id="IPR018062">
    <property type="entry name" value="HTH_AraC-typ_CS"/>
</dbReference>
<feature type="domain" description="Histidine kinase" evidence="13">
    <location>
        <begin position="823"/>
        <end position="1040"/>
    </location>
</feature>
<evidence type="ECO:0000256" key="9">
    <source>
        <dbReference type="PROSITE-ProRule" id="PRU00169"/>
    </source>
</evidence>
<keyword evidence="8" id="KW-0804">Transcription</keyword>
<dbReference type="SUPFAM" id="SSF63829">
    <property type="entry name" value="Calcium-dependent phosphotriesterase"/>
    <property type="match status" value="2"/>
</dbReference>
<keyword evidence="3 9" id="KW-0597">Phosphoprotein</keyword>
<dbReference type="InterPro" id="IPR036097">
    <property type="entry name" value="HisK_dim/P_sf"/>
</dbReference>
<dbReference type="OrthoDB" id="9797097at2"/>
<dbReference type="Gene3D" id="3.30.565.10">
    <property type="entry name" value="Histidine kinase-like ATPase, C-terminal domain"/>
    <property type="match status" value="1"/>
</dbReference>
<dbReference type="Gene3D" id="1.10.10.60">
    <property type="entry name" value="Homeodomain-like"/>
    <property type="match status" value="1"/>
</dbReference>
<dbReference type="InterPro" id="IPR036890">
    <property type="entry name" value="HATPase_C_sf"/>
</dbReference>
<dbReference type="PROSITE" id="PS01124">
    <property type="entry name" value="HTH_ARAC_FAMILY_2"/>
    <property type="match status" value="1"/>
</dbReference>
<dbReference type="InterPro" id="IPR003594">
    <property type="entry name" value="HATPase_dom"/>
</dbReference>
<feature type="domain" description="Response regulatory" evidence="14">
    <location>
        <begin position="1080"/>
        <end position="1195"/>
    </location>
</feature>
<dbReference type="PROSITE" id="PS50109">
    <property type="entry name" value="HIS_KIN"/>
    <property type="match status" value="1"/>
</dbReference>
<dbReference type="SUPFAM" id="SSF47384">
    <property type="entry name" value="Homodimeric domain of signal transducing histidine kinase"/>
    <property type="match status" value="1"/>
</dbReference>
<dbReference type="Pfam" id="PF00512">
    <property type="entry name" value="HisKA"/>
    <property type="match status" value="1"/>
</dbReference>
<evidence type="ECO:0000259" key="13">
    <source>
        <dbReference type="PROSITE" id="PS50109"/>
    </source>
</evidence>
<dbReference type="PANTHER" id="PTHR43547">
    <property type="entry name" value="TWO-COMPONENT HISTIDINE KINASE"/>
    <property type="match status" value="1"/>
</dbReference>
<dbReference type="FunFam" id="1.10.287.130:FF:000045">
    <property type="entry name" value="Two-component system sensor histidine kinase/response regulator"/>
    <property type="match status" value="1"/>
</dbReference>
<proteinExistence type="predicted"/>
<dbReference type="SUPFAM" id="SSF46689">
    <property type="entry name" value="Homeodomain-like"/>
    <property type="match status" value="1"/>
</dbReference>
<accession>A0A3P1BT83</accession>
<evidence type="ECO:0000259" key="12">
    <source>
        <dbReference type="PROSITE" id="PS01124"/>
    </source>
</evidence>
<keyword evidence="7" id="KW-0238">DNA-binding</keyword>
<evidence type="ECO:0000256" key="3">
    <source>
        <dbReference type="ARBA" id="ARBA00022553"/>
    </source>
</evidence>
<evidence type="ECO:0000256" key="7">
    <source>
        <dbReference type="ARBA" id="ARBA00023125"/>
    </source>
</evidence>
<dbReference type="InterPro" id="IPR005467">
    <property type="entry name" value="His_kinase_dom"/>
</dbReference>
<dbReference type="PRINTS" id="PR00344">
    <property type="entry name" value="BCTRLSENSOR"/>
</dbReference>
<evidence type="ECO:0000256" key="11">
    <source>
        <dbReference type="SAM" id="MobiDB-lite"/>
    </source>
</evidence>
<evidence type="ECO:0000313" key="15">
    <source>
        <dbReference type="EMBL" id="RRB04325.1"/>
    </source>
</evidence>
<keyword evidence="16" id="KW-1185">Reference proteome</keyword>